<gene>
    <name evidence="1" type="ORF">Tci_662232</name>
</gene>
<organism evidence="1">
    <name type="scientific">Tanacetum cinerariifolium</name>
    <name type="common">Dalmatian daisy</name>
    <name type="synonym">Chrysanthemum cinerariifolium</name>
    <dbReference type="NCBI Taxonomy" id="118510"/>
    <lineage>
        <taxon>Eukaryota</taxon>
        <taxon>Viridiplantae</taxon>
        <taxon>Streptophyta</taxon>
        <taxon>Embryophyta</taxon>
        <taxon>Tracheophyta</taxon>
        <taxon>Spermatophyta</taxon>
        <taxon>Magnoliopsida</taxon>
        <taxon>eudicotyledons</taxon>
        <taxon>Gunneridae</taxon>
        <taxon>Pentapetalae</taxon>
        <taxon>asterids</taxon>
        <taxon>campanulids</taxon>
        <taxon>Asterales</taxon>
        <taxon>Asteraceae</taxon>
        <taxon>Asteroideae</taxon>
        <taxon>Anthemideae</taxon>
        <taxon>Anthemidinae</taxon>
        <taxon>Tanacetum</taxon>
    </lineage>
</organism>
<evidence type="ECO:0000313" key="1">
    <source>
        <dbReference type="EMBL" id="GFA90260.1"/>
    </source>
</evidence>
<dbReference type="EMBL" id="BKCJ010510821">
    <property type="protein sequence ID" value="GFA90260.1"/>
    <property type="molecule type" value="Genomic_DNA"/>
</dbReference>
<reference evidence="1" key="1">
    <citation type="journal article" date="2019" name="Sci. Rep.">
        <title>Draft genome of Tanacetum cinerariifolium, the natural source of mosquito coil.</title>
        <authorList>
            <person name="Yamashiro T."/>
            <person name="Shiraishi A."/>
            <person name="Satake H."/>
            <person name="Nakayama K."/>
        </authorList>
    </citation>
    <scope>NUCLEOTIDE SEQUENCE</scope>
</reference>
<sequence length="175" mass="19281">MENIEEQVETLTKLMASLDIPSEANDEDAESLDELKQSRIATTDAMTTFNNVVARIVQEFTGGIPGVEALLIQKPIAATLGCGASVILGRDPVSGINPARQKAALEMFFNKLPESVSSKLKDMYNTLLQDGTRIQDTLGARITTLKAWMRKECLQETAKKEAQVKLCYEMQSDKI</sequence>
<proteinExistence type="predicted"/>
<dbReference type="AlphaFoldDB" id="A0A699KE84"/>
<accession>A0A699KE84</accession>
<name>A0A699KE84_TANCI</name>
<comment type="caution">
    <text evidence="1">The sequence shown here is derived from an EMBL/GenBank/DDBJ whole genome shotgun (WGS) entry which is preliminary data.</text>
</comment>
<feature type="non-terminal residue" evidence="1">
    <location>
        <position position="175"/>
    </location>
</feature>
<protein>
    <submittedName>
        <fullName evidence="1">Uncharacterized protein</fullName>
    </submittedName>
</protein>
<dbReference type="Pfam" id="PF22909">
    <property type="entry name" value="Caulimovir_coat_dom"/>
    <property type="match status" value="1"/>
</dbReference>